<dbReference type="InterPro" id="IPR008274">
    <property type="entry name" value="AldOxase/xan_DH_MoCoBD1"/>
</dbReference>
<keyword evidence="3" id="KW-1185">Reference proteome</keyword>
<dbReference type="Gene3D" id="3.30.365.10">
    <property type="entry name" value="Aldehyde oxidase/xanthine dehydrogenase, molybdopterin binding domain"/>
    <property type="match status" value="4"/>
</dbReference>
<dbReference type="InterPro" id="IPR037165">
    <property type="entry name" value="AldOxase/xan_DH_Mopterin-bd_sf"/>
</dbReference>
<name>A0A9X2P8K2_9BACT</name>
<dbReference type="SUPFAM" id="SSF56003">
    <property type="entry name" value="Molybdenum cofactor-binding domain"/>
    <property type="match status" value="2"/>
</dbReference>
<dbReference type="SMART" id="SM01008">
    <property type="entry name" value="Ald_Xan_dh_C"/>
    <property type="match status" value="1"/>
</dbReference>
<evidence type="ECO:0000313" key="3">
    <source>
        <dbReference type="Proteomes" id="UP001142175"/>
    </source>
</evidence>
<organism evidence="2 3">
    <name type="scientific">Aquiflexum gelatinilyticum</name>
    <dbReference type="NCBI Taxonomy" id="2961943"/>
    <lineage>
        <taxon>Bacteria</taxon>
        <taxon>Pseudomonadati</taxon>
        <taxon>Bacteroidota</taxon>
        <taxon>Cytophagia</taxon>
        <taxon>Cytophagales</taxon>
        <taxon>Cyclobacteriaceae</taxon>
        <taxon>Aquiflexum</taxon>
    </lineage>
</organism>
<dbReference type="InterPro" id="IPR012368">
    <property type="entry name" value="OxRdtase_Mopterin-bd_su_IorB"/>
</dbReference>
<evidence type="ECO:0000313" key="2">
    <source>
        <dbReference type="EMBL" id="MCR9015402.1"/>
    </source>
</evidence>
<dbReference type="InterPro" id="IPR052516">
    <property type="entry name" value="N-heterocyclic_Hydroxylase"/>
</dbReference>
<gene>
    <name evidence="2" type="ORF">NU887_10175</name>
</gene>
<comment type="caution">
    <text evidence="2">The sequence shown here is derived from an EMBL/GenBank/DDBJ whole genome shotgun (WGS) entry which is preliminary data.</text>
</comment>
<protein>
    <submittedName>
        <fullName evidence="2">Molybdopterin-dependent oxidoreductase</fullName>
    </submittedName>
</protein>
<dbReference type="GO" id="GO:0016491">
    <property type="term" value="F:oxidoreductase activity"/>
    <property type="evidence" value="ECO:0007669"/>
    <property type="project" value="InterPro"/>
</dbReference>
<dbReference type="RefSeq" id="WP_258423258.1">
    <property type="nucleotide sequence ID" value="NZ_JANSUY010000006.1"/>
</dbReference>
<dbReference type="InterPro" id="IPR046867">
    <property type="entry name" value="AldOxase/xan_DH_MoCoBD2"/>
</dbReference>
<dbReference type="PANTHER" id="PTHR47495">
    <property type="entry name" value="ALDEHYDE DEHYDROGENASE"/>
    <property type="match status" value="1"/>
</dbReference>
<dbReference type="Proteomes" id="UP001142175">
    <property type="component" value="Unassembled WGS sequence"/>
</dbReference>
<feature type="domain" description="Aldehyde oxidase/xanthine dehydrogenase a/b hammerhead" evidence="1">
    <location>
        <begin position="241"/>
        <end position="319"/>
    </location>
</feature>
<dbReference type="Pfam" id="PF20256">
    <property type="entry name" value="MoCoBD_2"/>
    <property type="match status" value="2"/>
</dbReference>
<dbReference type="EMBL" id="JANSUY010000006">
    <property type="protein sequence ID" value="MCR9015402.1"/>
    <property type="molecule type" value="Genomic_DNA"/>
</dbReference>
<proteinExistence type="predicted"/>
<evidence type="ECO:0000259" key="1">
    <source>
        <dbReference type="SMART" id="SM01008"/>
    </source>
</evidence>
<dbReference type="InterPro" id="IPR000674">
    <property type="entry name" value="Ald_Oxase/Xan_DH_a/b"/>
</dbReference>
<dbReference type="PIRSF" id="PIRSF036389">
    <property type="entry name" value="IOR_B"/>
    <property type="match status" value="1"/>
</dbReference>
<reference evidence="2" key="1">
    <citation type="submission" date="2022-08" db="EMBL/GenBank/DDBJ databases">
        <authorList>
            <person name="Zhang D."/>
        </authorList>
    </citation>
    <scope>NUCLEOTIDE SEQUENCE</scope>
    <source>
        <strain evidence="2">XJ19-11</strain>
    </source>
</reference>
<dbReference type="AlphaFoldDB" id="A0A9X2P8K2"/>
<dbReference type="PANTHER" id="PTHR47495:SF2">
    <property type="entry name" value="ALDEHYDE DEHYDROGENASE"/>
    <property type="match status" value="1"/>
</dbReference>
<dbReference type="Gene3D" id="3.90.1170.50">
    <property type="entry name" value="Aldehyde oxidase/xanthine dehydrogenase, a/b hammerhead"/>
    <property type="match status" value="1"/>
</dbReference>
<accession>A0A9X2P8K2</accession>
<sequence>MKKWTRRAFIGAGVLAGGTLVIGIAIRPGNRSSKVAGLIASEGETVMNVWLKIAPDNTVTAIIPHAEMGQGVHTALAMMLADEMDADWSKVKFQEAPADKEYANFTLLKGFVAGNATFPKFIEGTIDGVFLTAVKSLNFQITGGSASVRFTGQQAMRIAGAAAKSILMQAASDTWKVPIEELIAKNSIISHPRSNRSATFAELAPAAAKVNIPTQPKLKSPEEFTLMGTSQPRFDIPAKVTGEAQFGMDVQVPGMKYATIKASPVFGSKVKSMDTTVSSSQQGVKKILNLGDAVAVIADSFWQAKTTLDVLPIEFETTENSGLNQEEIIDRYRNAMDSDLAEGNLDTHFKDGDATTAFEEAAILVEAEYQLPFLAHATMEPMNCTAWLHDGKCEIWCGSQNPLGVRAAAAEILEIDIDQVTVHNQLLGGGFGRRSETDVIKQAILIAKEVDFPVKLIWSREEDTQHDVYREATISRMKAGLDQSGLPIAYAHQFIFKHHPPEAADIPYSIPNQLIHYSSPASHVPWGNWRSVDHSTQGFLTESFIDEMAHAAKQDSFAFRKKLTRDNSRFQRVLDLVYEKSNWGAPLPANWGRGIAIAQSFGSIVAEVAEVEVGIDGKVKVHRVVCAVDPGFAIHPNGFIAQMESGIIYGLAAAMTGEITIENGAVAQSNFHNYPVTRMNEAPKIETHIINSGNPPGGGGEPSTPVIAPAVTNAIFDATGIRIRQLPISKTDLRASIRQTT</sequence>
<dbReference type="Pfam" id="PF02738">
    <property type="entry name" value="MoCoBD_1"/>
    <property type="match status" value="1"/>
</dbReference>